<dbReference type="PROSITE" id="PS50968">
    <property type="entry name" value="BIOTINYL_LIPOYL"/>
    <property type="match status" value="2"/>
</dbReference>
<evidence type="ECO:0000256" key="8">
    <source>
        <dbReference type="RuleBase" id="RU003423"/>
    </source>
</evidence>
<evidence type="ECO:0000313" key="12">
    <source>
        <dbReference type="EMBL" id="KUG53539.1"/>
    </source>
</evidence>
<evidence type="ECO:0000256" key="5">
    <source>
        <dbReference type="ARBA" id="ARBA00022823"/>
    </source>
</evidence>
<dbReference type="AlphaFoldDB" id="A0A0W8I5I7"/>
<evidence type="ECO:0000256" key="2">
    <source>
        <dbReference type="ARBA" id="ARBA00007317"/>
    </source>
</evidence>
<dbReference type="InterPro" id="IPR003016">
    <property type="entry name" value="2-oxoA_DH_lipoyl-BS"/>
</dbReference>
<dbReference type="OrthoDB" id="9805770at2"/>
<dbReference type="PROSITE" id="PS51826">
    <property type="entry name" value="PSBD"/>
    <property type="match status" value="1"/>
</dbReference>
<keyword evidence="5 8" id="KW-0450">Lipoyl</keyword>
<keyword evidence="3 8" id="KW-0808">Transferase</keyword>
<keyword evidence="4" id="KW-0677">Repeat</keyword>
<proteinExistence type="inferred from homology"/>
<feature type="region of interest" description="Disordered" evidence="9">
    <location>
        <begin position="220"/>
        <end position="349"/>
    </location>
</feature>
<dbReference type="FunFam" id="2.40.50.100:FF:000023">
    <property type="entry name" value="Dihydrolipoamide acetyltransferase component of pyruvate dehydrogenase complex"/>
    <property type="match status" value="2"/>
</dbReference>
<feature type="region of interest" description="Disordered" evidence="9">
    <location>
        <begin position="63"/>
        <end position="167"/>
    </location>
</feature>
<evidence type="ECO:0000256" key="7">
    <source>
        <dbReference type="ARBA" id="ARBA00048370"/>
    </source>
</evidence>
<dbReference type="FunFam" id="3.30.559.10:FF:000007">
    <property type="entry name" value="Dihydrolipoamide acetyltransferase component of pyruvate dehydrogenase complex"/>
    <property type="match status" value="1"/>
</dbReference>
<dbReference type="InterPro" id="IPR023213">
    <property type="entry name" value="CAT-like_dom_sf"/>
</dbReference>
<dbReference type="GO" id="GO:0031405">
    <property type="term" value="F:lipoic acid binding"/>
    <property type="evidence" value="ECO:0007669"/>
    <property type="project" value="TreeGrafter"/>
</dbReference>
<dbReference type="Pfam" id="PF02817">
    <property type="entry name" value="E3_binding"/>
    <property type="match status" value="1"/>
</dbReference>
<feature type="region of interest" description="Disordered" evidence="9">
    <location>
        <begin position="172"/>
        <end position="191"/>
    </location>
</feature>
<dbReference type="InterPro" id="IPR011053">
    <property type="entry name" value="Single_hybrid_motif"/>
</dbReference>
<dbReference type="GO" id="GO:0005737">
    <property type="term" value="C:cytoplasm"/>
    <property type="evidence" value="ECO:0007669"/>
    <property type="project" value="TreeGrafter"/>
</dbReference>
<evidence type="ECO:0000259" key="10">
    <source>
        <dbReference type="PROSITE" id="PS50968"/>
    </source>
</evidence>
<evidence type="ECO:0000256" key="6">
    <source>
        <dbReference type="ARBA" id="ARBA00023315"/>
    </source>
</evidence>
<feature type="domain" description="Peripheral subunit-binding (PSBD)" evidence="11">
    <location>
        <begin position="351"/>
        <end position="388"/>
    </location>
</feature>
<dbReference type="InterPro" id="IPR050743">
    <property type="entry name" value="2-oxoacid_DH_E2_comp"/>
</dbReference>
<evidence type="ECO:0000256" key="1">
    <source>
        <dbReference type="ARBA" id="ARBA00001938"/>
    </source>
</evidence>
<name>A0A0W8I5I7_9MICO</name>
<dbReference type="CDD" id="cd06849">
    <property type="entry name" value="lipoyl_domain"/>
    <property type="match status" value="2"/>
</dbReference>
<feature type="domain" description="Lipoyl-binding" evidence="10">
    <location>
        <begin position="2"/>
        <end position="77"/>
    </location>
</feature>
<dbReference type="GO" id="GO:0004742">
    <property type="term" value="F:dihydrolipoyllysine-residue acetyltransferase activity"/>
    <property type="evidence" value="ECO:0007669"/>
    <property type="project" value="UniProtKB-EC"/>
</dbReference>
<evidence type="ECO:0000259" key="11">
    <source>
        <dbReference type="PROSITE" id="PS51826"/>
    </source>
</evidence>
<feature type="compositionally biased region" description="Low complexity" evidence="9">
    <location>
        <begin position="124"/>
        <end position="140"/>
    </location>
</feature>
<dbReference type="Pfam" id="PF00198">
    <property type="entry name" value="2-oxoacid_dh"/>
    <property type="match status" value="1"/>
</dbReference>
<evidence type="ECO:0000256" key="9">
    <source>
        <dbReference type="SAM" id="MobiDB-lite"/>
    </source>
</evidence>
<comment type="cofactor">
    <cofactor evidence="1 8">
        <name>(R)-lipoate</name>
        <dbReference type="ChEBI" id="CHEBI:83088"/>
    </cofactor>
</comment>
<reference evidence="12 13" key="1">
    <citation type="submission" date="2015-12" db="EMBL/GenBank/DDBJ databases">
        <title>Serinicoccus chungangenesis strain CD08_5 genome sequencing and assembly.</title>
        <authorList>
            <person name="Chander A.M."/>
            <person name="Kaur G."/>
            <person name="Nair G.R."/>
            <person name="Dhawan D.K."/>
            <person name="Kochhar R.K."/>
            <person name="Mayilraj S."/>
            <person name="Bhadada S.K."/>
        </authorList>
    </citation>
    <scope>NUCLEOTIDE SEQUENCE [LARGE SCALE GENOMIC DNA]</scope>
    <source>
        <strain evidence="12 13">CD08_5</strain>
    </source>
</reference>
<dbReference type="RefSeq" id="WP_058891548.1">
    <property type="nucleotide sequence ID" value="NZ_LQBL01000028.1"/>
</dbReference>
<feature type="compositionally biased region" description="Gly residues" evidence="9">
    <location>
        <begin position="423"/>
        <end position="432"/>
    </location>
</feature>
<comment type="similarity">
    <text evidence="2 8">Belongs to the 2-oxoacid dehydrogenase family.</text>
</comment>
<dbReference type="NCBIfam" id="TIGR02927">
    <property type="entry name" value="SucB_Actino"/>
    <property type="match status" value="1"/>
</dbReference>
<dbReference type="InterPro" id="IPR014276">
    <property type="entry name" value="2-oxoglutarate_DH_E2"/>
</dbReference>
<dbReference type="SUPFAM" id="SSF47005">
    <property type="entry name" value="Peripheral subunit-binding domain of 2-oxo acid dehydrogenase complex"/>
    <property type="match status" value="1"/>
</dbReference>
<protein>
    <recommendedName>
        <fullName evidence="8">Dihydrolipoamide acetyltransferase component of pyruvate dehydrogenase complex</fullName>
        <ecNumber evidence="8">2.3.1.-</ecNumber>
    </recommendedName>
</protein>
<organism evidence="12 13">
    <name type="scientific">Serinicoccus chungangensis</name>
    <dbReference type="NCBI Taxonomy" id="767452"/>
    <lineage>
        <taxon>Bacteria</taxon>
        <taxon>Bacillati</taxon>
        <taxon>Actinomycetota</taxon>
        <taxon>Actinomycetes</taxon>
        <taxon>Micrococcales</taxon>
        <taxon>Ornithinimicrobiaceae</taxon>
        <taxon>Serinicoccus</taxon>
    </lineage>
</organism>
<evidence type="ECO:0000256" key="3">
    <source>
        <dbReference type="ARBA" id="ARBA00022679"/>
    </source>
</evidence>
<keyword evidence="13" id="KW-1185">Reference proteome</keyword>
<dbReference type="InterPro" id="IPR004167">
    <property type="entry name" value="PSBD"/>
</dbReference>
<gene>
    <name evidence="12" type="ORF">AVL62_01755</name>
</gene>
<feature type="compositionally biased region" description="Acidic residues" evidence="9">
    <location>
        <begin position="94"/>
        <end position="123"/>
    </location>
</feature>
<dbReference type="EMBL" id="LQBL01000028">
    <property type="protein sequence ID" value="KUG53539.1"/>
    <property type="molecule type" value="Genomic_DNA"/>
</dbReference>
<comment type="caution">
    <text evidence="12">The sequence shown here is derived from an EMBL/GenBank/DDBJ whole genome shotgun (WGS) entry which is preliminary data.</text>
</comment>
<dbReference type="PANTHER" id="PTHR43178:SF5">
    <property type="entry name" value="LIPOAMIDE ACYLTRANSFERASE COMPONENT OF BRANCHED-CHAIN ALPHA-KETO ACID DEHYDROGENASE COMPLEX, MITOCHONDRIAL"/>
    <property type="match status" value="1"/>
</dbReference>
<dbReference type="Gene3D" id="2.40.50.100">
    <property type="match status" value="2"/>
</dbReference>
<feature type="domain" description="Lipoyl-binding" evidence="10">
    <location>
        <begin position="150"/>
        <end position="225"/>
    </location>
</feature>
<dbReference type="STRING" id="767452.AVL62_01755"/>
<comment type="catalytic activity">
    <reaction evidence="7">
        <text>N(6)-[(R)-dihydrolipoyl]-L-lysyl-[protein] + acetyl-CoA = N(6)-[(R)-S(8)-acetyldihydrolipoyl]-L-lysyl-[protein] + CoA</text>
        <dbReference type="Rhea" id="RHEA:17017"/>
        <dbReference type="Rhea" id="RHEA-COMP:10475"/>
        <dbReference type="Rhea" id="RHEA-COMP:10478"/>
        <dbReference type="ChEBI" id="CHEBI:57287"/>
        <dbReference type="ChEBI" id="CHEBI:57288"/>
        <dbReference type="ChEBI" id="CHEBI:83100"/>
        <dbReference type="ChEBI" id="CHEBI:83111"/>
        <dbReference type="EC" id="2.3.1.12"/>
    </reaction>
</comment>
<dbReference type="Pfam" id="PF00364">
    <property type="entry name" value="Biotin_lipoyl"/>
    <property type="match status" value="2"/>
</dbReference>
<dbReference type="InterPro" id="IPR036625">
    <property type="entry name" value="E3-bd_dom_sf"/>
</dbReference>
<dbReference type="Proteomes" id="UP000054837">
    <property type="component" value="Unassembled WGS sequence"/>
</dbReference>
<dbReference type="Gene3D" id="3.30.559.10">
    <property type="entry name" value="Chloramphenicol acetyltransferase-like domain"/>
    <property type="match status" value="1"/>
</dbReference>
<feature type="compositionally biased region" description="Low complexity" evidence="9">
    <location>
        <begin position="305"/>
        <end position="316"/>
    </location>
</feature>
<sequence length="668" mass="68720">MSERVSMPALGESVTEGTITRWLKSVGDAVEVDEPLLEVSTDKVDTEIPSPVAGVLQEILAEEDDTVEVGADLCVVGDDDGGSGDDGGSSDADAQQDDSSEADEQEQADDQTSDGDGSSDDTSAEASSGGDSSGSDSSGGDSSGGGSSGGETVTMPALGESVTEGTVTRWLKSEGDTVEVDEPLLEVSTDKVDTEIPSPVAGVLTSILAAEDETVEVGGELAVIGGESSGSSDDGQEQQDDSAGADDADPGSGDEQEETDAEEQDEASGDDQGGSSDDLAEESEKHEQAAEESAEKSGTSEADDSGVATGVGTTSTENGTTSHKDADGDGTPDSQQRSGSAEAPSQDVSAYVTPLVRKLAAQHGVDLASLSGTGVGGRVRKQDVLDAAQAQKEQSEKAASEQAASEQAPAEQAPAESTSGAAPTGGGASGGGDAKRGTTEKMSRLRKVIATRMVESLQTSAQLTTVVEVDVTKISRLRKRAKDEFLKREGTKLSYMPFFAMAAIEALKEHPIVNASVEDDSIVYHAAEHLGVAVDTPRGLLVPVIKDAGDLNIAGLARKIADLAERTRDNKVGPDELSGGTFTLTNTGSRGALFDTPIINQPNVGILGTGAVVKRPVVVVDEDGMETIAIRDMVYLAISYDHRVVDGADAARFLATMKERLQDGKFEV</sequence>
<dbReference type="EC" id="2.3.1.-" evidence="8"/>
<dbReference type="PROSITE" id="PS00189">
    <property type="entry name" value="LIPOYL"/>
    <property type="match status" value="2"/>
</dbReference>
<evidence type="ECO:0000256" key="4">
    <source>
        <dbReference type="ARBA" id="ARBA00022737"/>
    </source>
</evidence>
<dbReference type="SUPFAM" id="SSF52777">
    <property type="entry name" value="CoA-dependent acyltransferases"/>
    <property type="match status" value="1"/>
</dbReference>
<accession>A0A0W8I5I7</accession>
<dbReference type="SUPFAM" id="SSF51230">
    <property type="entry name" value="Single hybrid motif"/>
    <property type="match status" value="2"/>
</dbReference>
<feature type="compositionally biased region" description="Low complexity" evidence="9">
    <location>
        <begin position="400"/>
        <end position="422"/>
    </location>
</feature>
<keyword evidence="6 8" id="KW-0012">Acyltransferase</keyword>
<feature type="compositionally biased region" description="Basic and acidic residues" evidence="9">
    <location>
        <begin position="282"/>
        <end position="295"/>
    </location>
</feature>
<evidence type="ECO:0000313" key="13">
    <source>
        <dbReference type="Proteomes" id="UP000054837"/>
    </source>
</evidence>
<feature type="region of interest" description="Disordered" evidence="9">
    <location>
        <begin position="387"/>
        <end position="440"/>
    </location>
</feature>
<feature type="compositionally biased region" description="Acidic residues" evidence="9">
    <location>
        <begin position="234"/>
        <end position="269"/>
    </location>
</feature>
<dbReference type="InterPro" id="IPR000089">
    <property type="entry name" value="Biotin_lipoyl"/>
</dbReference>
<dbReference type="InterPro" id="IPR001078">
    <property type="entry name" value="2-oxoacid_DH_actylTfrase"/>
</dbReference>
<dbReference type="Gene3D" id="4.10.320.10">
    <property type="entry name" value="E3-binding domain"/>
    <property type="match status" value="1"/>
</dbReference>
<dbReference type="PANTHER" id="PTHR43178">
    <property type="entry name" value="DIHYDROLIPOAMIDE ACETYLTRANSFERASE COMPONENT OF PYRUVATE DEHYDROGENASE COMPLEX"/>
    <property type="match status" value="1"/>
</dbReference>